<reference evidence="2 3" key="1">
    <citation type="submission" date="2018-07" db="EMBL/GenBank/DDBJ databases">
        <title>Arthrobacter sp. nov., isolated from raw cow's milk with high bacterial count.</title>
        <authorList>
            <person name="Hahne J."/>
            <person name="Isele D."/>
            <person name="Lipski A."/>
        </authorList>
    </citation>
    <scope>NUCLEOTIDE SEQUENCE [LARGE SCALE GENOMIC DNA]</scope>
    <source>
        <strain evidence="2 3">JZ R-35</strain>
    </source>
</reference>
<feature type="transmembrane region" description="Helical" evidence="1">
    <location>
        <begin position="6"/>
        <end position="24"/>
    </location>
</feature>
<evidence type="ECO:0000313" key="2">
    <source>
        <dbReference type="EMBL" id="RII41891.1"/>
    </source>
</evidence>
<keyword evidence="1" id="KW-1133">Transmembrane helix</keyword>
<organism evidence="2 3">
    <name type="scientific">Galactobacter valiniphilus</name>
    <dbReference type="NCBI Taxonomy" id="2676122"/>
    <lineage>
        <taxon>Bacteria</taxon>
        <taxon>Bacillati</taxon>
        <taxon>Actinomycetota</taxon>
        <taxon>Actinomycetes</taxon>
        <taxon>Micrococcales</taxon>
        <taxon>Micrococcaceae</taxon>
        <taxon>Galactobacter</taxon>
    </lineage>
</organism>
<dbReference type="EMBL" id="QQXK01000019">
    <property type="protein sequence ID" value="RII41891.1"/>
    <property type="molecule type" value="Genomic_DNA"/>
</dbReference>
<evidence type="ECO:0000256" key="1">
    <source>
        <dbReference type="SAM" id="Phobius"/>
    </source>
</evidence>
<evidence type="ECO:0000313" key="3">
    <source>
        <dbReference type="Proteomes" id="UP000265419"/>
    </source>
</evidence>
<sequence length="213" mass="23566">MIWLGWVLSALVIASGVLVCIWAVRHDVHSPSRALMGRKPGPDPVAEHYAARRRERTSALTEWERDFRRAQGLPEPATTTLGRGEAVVPVSRMLTTANRLMWPPTLAELNPARDVECVIDTLPRHDVPHMPAEYLTQEHVGQMICAPHSGPALPHGTWRVPAGTITAVHEADVIEDHALCDEPHTIVTGVNLEIDGRAIHLPPRQPVRLTLPR</sequence>
<protein>
    <submittedName>
        <fullName evidence="2">Uncharacterized protein</fullName>
    </submittedName>
</protein>
<accession>A0A399J8H1</accession>
<keyword evidence="1" id="KW-0472">Membrane</keyword>
<dbReference type="RefSeq" id="WP_119425041.1">
    <property type="nucleotide sequence ID" value="NZ_QQXK01000019.1"/>
</dbReference>
<comment type="caution">
    <text evidence="2">The sequence shown here is derived from an EMBL/GenBank/DDBJ whole genome shotgun (WGS) entry which is preliminary data.</text>
</comment>
<gene>
    <name evidence="2" type="ORF">DWB68_10215</name>
</gene>
<proteinExistence type="predicted"/>
<keyword evidence="1" id="KW-0812">Transmembrane</keyword>
<dbReference type="Proteomes" id="UP000265419">
    <property type="component" value="Unassembled WGS sequence"/>
</dbReference>
<dbReference type="AlphaFoldDB" id="A0A399J8H1"/>
<keyword evidence="3" id="KW-1185">Reference proteome</keyword>
<name>A0A399J8H1_9MICC</name>